<dbReference type="PROSITE" id="PS50048">
    <property type="entry name" value="ZN2_CY6_FUNGAL_2"/>
    <property type="match status" value="1"/>
</dbReference>
<feature type="compositionally biased region" description="Basic and acidic residues" evidence="1">
    <location>
        <begin position="213"/>
        <end position="230"/>
    </location>
</feature>
<feature type="region of interest" description="Disordered" evidence="1">
    <location>
        <begin position="191"/>
        <end position="230"/>
    </location>
</feature>
<dbReference type="PROSITE" id="PS00463">
    <property type="entry name" value="ZN2_CY6_FUNGAL_1"/>
    <property type="match status" value="1"/>
</dbReference>
<evidence type="ECO:0000259" key="2">
    <source>
        <dbReference type="PROSITE" id="PS50048"/>
    </source>
</evidence>
<feature type="compositionally biased region" description="Basic residues" evidence="1">
    <location>
        <begin position="78"/>
        <end position="87"/>
    </location>
</feature>
<dbReference type="OrthoDB" id="2123952at2759"/>
<name>A0A2S5B2C5_9BASI</name>
<dbReference type="InterPro" id="IPR036864">
    <property type="entry name" value="Zn2-C6_fun-type_DNA-bd_sf"/>
</dbReference>
<dbReference type="InterPro" id="IPR001138">
    <property type="entry name" value="Zn2Cys6_DnaBD"/>
</dbReference>
<feature type="region of interest" description="Disordered" evidence="1">
    <location>
        <begin position="726"/>
        <end position="770"/>
    </location>
</feature>
<dbReference type="SUPFAM" id="SSF57701">
    <property type="entry name" value="Zn2/Cys6 DNA-binding domain"/>
    <property type="match status" value="1"/>
</dbReference>
<evidence type="ECO:0000313" key="3">
    <source>
        <dbReference type="EMBL" id="POY70920.1"/>
    </source>
</evidence>
<accession>A0A2S5B2C5</accession>
<dbReference type="SMART" id="SM00066">
    <property type="entry name" value="GAL4"/>
    <property type="match status" value="1"/>
</dbReference>
<dbReference type="Proteomes" id="UP000237144">
    <property type="component" value="Unassembled WGS sequence"/>
</dbReference>
<feature type="compositionally biased region" description="Basic residues" evidence="1">
    <location>
        <begin position="51"/>
        <end position="64"/>
    </location>
</feature>
<feature type="region of interest" description="Disordered" evidence="1">
    <location>
        <begin position="304"/>
        <end position="343"/>
    </location>
</feature>
<dbReference type="Pfam" id="PF00172">
    <property type="entry name" value="Zn_clus"/>
    <property type="match status" value="1"/>
</dbReference>
<evidence type="ECO:0000313" key="4">
    <source>
        <dbReference type="Proteomes" id="UP000237144"/>
    </source>
</evidence>
<dbReference type="Gene3D" id="4.10.240.10">
    <property type="entry name" value="Zn(2)-C6 fungal-type DNA-binding domain"/>
    <property type="match status" value="1"/>
</dbReference>
<feature type="domain" description="Zn(2)-C6 fungal-type" evidence="2">
    <location>
        <begin position="120"/>
        <end position="149"/>
    </location>
</feature>
<dbReference type="GO" id="GO:0008270">
    <property type="term" value="F:zinc ion binding"/>
    <property type="evidence" value="ECO:0007669"/>
    <property type="project" value="InterPro"/>
</dbReference>
<sequence>MSITMLAHADFPFPLAASLPLLVDPAPQDYIQIDPALLAISNNPPPAKPEKVKRARGSGGRKRRKVEDDENGSERIPKVKKPRKKPVRIPQPDAANAADGYIAYHPYATANTLGRYTKLSCENCRTRKTKCSRHLKCLSCVARNEECVWADGPPIQENVKHVFGSTEDENRRLSRLVTILSARYSAREAVLAASEHRPPRPAPTLDDVPSRAPRREPSRAPTRQQEDLPVEIKDYSDYLNRFENAGTSALDDARALLALAAPSGSSTPQADEEAGVGLDVSAAAVLAVAQAAEEPFPFALPVPPAVAPPSKAPARRRKLPKARTTSAIPRATPAQPTRSGSDSLDRVLQTALEAYVSLNGDADLGELFAQNDDDAGPVDALTLLDHSAFEPVAEGAQQFFPTAGDAYSTLPFYQLPLPVPPTAYRVPGSAAMTQSSGFAPIGLSSSAPLKSQREIASFLTAGAAAFRQKDAPPQDCPQTDQNGRAGLEERAETGALPASGELEEPDSAAGAASGSTAIAASSPMRRDRGDPMLLAPIRTNSISTISTIPPIRRSSWLMSPVASTFAPSRPVLSVDAAGAFARLAHEGNFSFPGSGAASAGGGISALFRRSSMNLHNGSASTMTPLRSAVDEAGLRPMGSSIRLWRQADYNDSRAGSPARVASPDDMLDERFEPRAEAGGAFAGPANAFEGLQGDWAPFLPRLANEVERTDLTLVEKPEEIEADLAVDEAKMDGPEVAGEAGLAQRTSESSLRGTEGGSGADLAPCTDGPP</sequence>
<reference evidence="3 4" key="1">
    <citation type="journal article" date="2018" name="Front. Microbiol.">
        <title>Prospects for Fungal Bioremediation of Acidic Radioactive Waste Sites: Characterization and Genome Sequence of Rhodotorula taiwanensis MD1149.</title>
        <authorList>
            <person name="Tkavc R."/>
            <person name="Matrosova V.Y."/>
            <person name="Grichenko O.E."/>
            <person name="Gostincar C."/>
            <person name="Volpe R.P."/>
            <person name="Klimenkova P."/>
            <person name="Gaidamakova E.K."/>
            <person name="Zhou C.E."/>
            <person name="Stewart B.J."/>
            <person name="Lyman M.G."/>
            <person name="Malfatti S.A."/>
            <person name="Rubinfeld B."/>
            <person name="Courtot M."/>
            <person name="Singh J."/>
            <person name="Dalgard C.L."/>
            <person name="Hamilton T."/>
            <person name="Frey K.G."/>
            <person name="Gunde-Cimerman N."/>
            <person name="Dugan L."/>
            <person name="Daly M.J."/>
        </authorList>
    </citation>
    <scope>NUCLEOTIDE SEQUENCE [LARGE SCALE GENOMIC DNA]</scope>
    <source>
        <strain evidence="3 4">MD1149</strain>
    </source>
</reference>
<evidence type="ECO:0000256" key="1">
    <source>
        <dbReference type="SAM" id="MobiDB-lite"/>
    </source>
</evidence>
<dbReference type="EMBL" id="PJQD01000096">
    <property type="protein sequence ID" value="POY70920.1"/>
    <property type="molecule type" value="Genomic_DNA"/>
</dbReference>
<dbReference type="GO" id="GO:0000981">
    <property type="term" value="F:DNA-binding transcription factor activity, RNA polymerase II-specific"/>
    <property type="evidence" value="ECO:0007669"/>
    <property type="project" value="InterPro"/>
</dbReference>
<feature type="compositionally biased region" description="Low complexity" evidence="1">
    <location>
        <begin position="507"/>
        <end position="522"/>
    </location>
</feature>
<keyword evidence="4" id="KW-1185">Reference proteome</keyword>
<proteinExistence type="predicted"/>
<organism evidence="3 4">
    <name type="scientific">Rhodotorula taiwanensis</name>
    <dbReference type="NCBI Taxonomy" id="741276"/>
    <lineage>
        <taxon>Eukaryota</taxon>
        <taxon>Fungi</taxon>
        <taxon>Dikarya</taxon>
        <taxon>Basidiomycota</taxon>
        <taxon>Pucciniomycotina</taxon>
        <taxon>Microbotryomycetes</taxon>
        <taxon>Sporidiobolales</taxon>
        <taxon>Sporidiobolaceae</taxon>
        <taxon>Rhodotorula</taxon>
    </lineage>
</organism>
<dbReference type="AlphaFoldDB" id="A0A2S5B2C5"/>
<feature type="region of interest" description="Disordered" evidence="1">
    <location>
        <begin position="495"/>
        <end position="531"/>
    </location>
</feature>
<gene>
    <name evidence="3" type="ORF">BMF94_6098</name>
</gene>
<feature type="region of interest" description="Disordered" evidence="1">
    <location>
        <begin position="41"/>
        <end position="92"/>
    </location>
</feature>
<protein>
    <recommendedName>
        <fullName evidence="2">Zn(2)-C6 fungal-type domain-containing protein</fullName>
    </recommendedName>
</protein>
<dbReference type="CDD" id="cd00067">
    <property type="entry name" value="GAL4"/>
    <property type="match status" value="1"/>
</dbReference>
<comment type="caution">
    <text evidence="3">The sequence shown here is derived from an EMBL/GenBank/DDBJ whole genome shotgun (WGS) entry which is preliminary data.</text>
</comment>